<organism evidence="3">
    <name type="scientific">Schizophyllum commune (strain H4-8 / FGSC 9210)</name>
    <name type="common">Split gill fungus</name>
    <dbReference type="NCBI Taxonomy" id="578458"/>
    <lineage>
        <taxon>Eukaryota</taxon>
        <taxon>Fungi</taxon>
        <taxon>Dikarya</taxon>
        <taxon>Basidiomycota</taxon>
        <taxon>Agaricomycotina</taxon>
        <taxon>Agaricomycetes</taxon>
        <taxon>Agaricomycetidae</taxon>
        <taxon>Agaricales</taxon>
        <taxon>Schizophyllaceae</taxon>
        <taxon>Schizophyllum</taxon>
    </lineage>
</organism>
<dbReference type="OMA" id="EVPQIND"/>
<dbReference type="EMBL" id="GL377304">
    <property type="protein sequence ID" value="EFI99123.1"/>
    <property type="molecule type" value="Genomic_DNA"/>
</dbReference>
<dbReference type="RefSeq" id="XP_003034026.1">
    <property type="nucleotide sequence ID" value="XM_003033980.1"/>
</dbReference>
<protein>
    <recommendedName>
        <fullName evidence="1">N-acetyltransferase domain-containing protein</fullName>
    </recommendedName>
</protein>
<dbReference type="KEGG" id="scm:SCHCO_02664770"/>
<gene>
    <name evidence="2" type="ORF">SCHCODRAFT_107275</name>
</gene>
<evidence type="ECO:0000313" key="3">
    <source>
        <dbReference type="Proteomes" id="UP000007431"/>
    </source>
</evidence>
<sequence length="194" mass="21947">MSSFALRPARPEDFSQIAVIFNHYIESSLATFRTERVDRAALLDTFYSVVEQRLPYIVAIAFDDPDEPFVLGYAYASRYRPERDAYRHTAELSIYVHPDHLSAGIGTLMLDNVLGLLRQTTKPSLLLGAVAELAPVRQVLVVMALDTEGHKGGFGQRDWYVKRGFVQVGHLREVGYKFGRWVDTIILQLSLNSE</sequence>
<dbReference type="InParanoid" id="D8PXR9"/>
<proteinExistence type="predicted"/>
<dbReference type="OrthoDB" id="2129362at2759"/>
<name>D8PXR9_SCHCM</name>
<dbReference type="STRING" id="578458.D8PXR9"/>
<dbReference type="SUPFAM" id="SSF55729">
    <property type="entry name" value="Acyl-CoA N-acyltransferases (Nat)"/>
    <property type="match status" value="1"/>
</dbReference>
<dbReference type="Proteomes" id="UP000007431">
    <property type="component" value="Unassembled WGS sequence"/>
</dbReference>
<dbReference type="PROSITE" id="PS51186">
    <property type="entry name" value="GNAT"/>
    <property type="match status" value="1"/>
</dbReference>
<dbReference type="HOGENOM" id="CLU_013985_4_1_1"/>
<dbReference type="GO" id="GO:0016747">
    <property type="term" value="F:acyltransferase activity, transferring groups other than amino-acyl groups"/>
    <property type="evidence" value="ECO:0007669"/>
    <property type="project" value="InterPro"/>
</dbReference>
<dbReference type="InterPro" id="IPR000182">
    <property type="entry name" value="GNAT_dom"/>
</dbReference>
<dbReference type="CDD" id="cd04301">
    <property type="entry name" value="NAT_SF"/>
    <property type="match status" value="1"/>
</dbReference>
<dbReference type="GeneID" id="9585977"/>
<dbReference type="VEuPathDB" id="FungiDB:SCHCODRAFT_02664770"/>
<dbReference type="Gene3D" id="3.40.630.30">
    <property type="match status" value="1"/>
</dbReference>
<keyword evidence="3" id="KW-1185">Reference proteome</keyword>
<dbReference type="Pfam" id="PF00583">
    <property type="entry name" value="Acetyltransf_1"/>
    <property type="match status" value="1"/>
</dbReference>
<dbReference type="eggNOG" id="ENOG502S5BC">
    <property type="taxonomic scope" value="Eukaryota"/>
</dbReference>
<feature type="domain" description="N-acetyltransferase" evidence="1">
    <location>
        <begin position="4"/>
        <end position="192"/>
    </location>
</feature>
<accession>D8PXR9</accession>
<reference evidence="2 3" key="1">
    <citation type="journal article" date="2010" name="Nat. Biotechnol.">
        <title>Genome sequence of the model mushroom Schizophyllum commune.</title>
        <authorList>
            <person name="Ohm R.A."/>
            <person name="de Jong J.F."/>
            <person name="Lugones L.G."/>
            <person name="Aerts A."/>
            <person name="Kothe E."/>
            <person name="Stajich J.E."/>
            <person name="de Vries R.P."/>
            <person name="Record E."/>
            <person name="Levasseur A."/>
            <person name="Baker S.E."/>
            <person name="Bartholomew K.A."/>
            <person name="Coutinho P.M."/>
            <person name="Erdmann S."/>
            <person name="Fowler T.J."/>
            <person name="Gathman A.C."/>
            <person name="Lombard V."/>
            <person name="Henrissat B."/>
            <person name="Knabe N."/>
            <person name="Kuees U."/>
            <person name="Lilly W.W."/>
            <person name="Lindquist E."/>
            <person name="Lucas S."/>
            <person name="Magnuson J.K."/>
            <person name="Piumi F."/>
            <person name="Raudaskoski M."/>
            <person name="Salamov A."/>
            <person name="Schmutz J."/>
            <person name="Schwarze F.W.M.R."/>
            <person name="vanKuyk P.A."/>
            <person name="Horton J.S."/>
            <person name="Grigoriev I.V."/>
            <person name="Woesten H.A.B."/>
        </authorList>
    </citation>
    <scope>NUCLEOTIDE SEQUENCE [LARGE SCALE GENOMIC DNA]</scope>
    <source>
        <strain evidence="3">H4-8 / FGSC 9210</strain>
    </source>
</reference>
<dbReference type="InterPro" id="IPR016181">
    <property type="entry name" value="Acyl_CoA_acyltransferase"/>
</dbReference>
<evidence type="ECO:0000259" key="1">
    <source>
        <dbReference type="PROSITE" id="PS51186"/>
    </source>
</evidence>
<feature type="non-terminal residue" evidence="2">
    <location>
        <position position="194"/>
    </location>
</feature>
<evidence type="ECO:0000313" key="2">
    <source>
        <dbReference type="EMBL" id="EFI99123.1"/>
    </source>
</evidence>
<dbReference type="AlphaFoldDB" id="D8PXR9"/>